<sequence>MSEIRDLADEVHALLMAADPFSATLLGVPGHDAEVPDMSRAAAAARSGTWRRLLHRAGDLEARGTADPRDTVTLSATRHLLEAHLAHDEAATVEHTLSPMADGPSVLLLLVSQTRLRTLASAHDYLERVRGFASYVDGCAQRLREGLAEGRTPVATLARVVLGQLDGYLGSPVDATDAVAGVAAPAELEDADVWRGQLVAAVRDSVRPAVARYRALVADELLPAARDDEHCGLLHLPRGLEDYDRLIRVHTTLPLAARDVHEVGLAAVESLVAQMTELGARLGIGSFAEVLEQARTASAGVDPEQAMARARVAVARAEAVTPQWFPEPLPAPCTVEAMSDHLGSAGLPPMYVPPSPDGARQGTYLFNTVKLGAGSGWDLEATAYHEAVPGHHLQVSRALLQTDLPAIQREGIVTAQAEGWGLYAEHLAADMGLYTDEQQQLGALAMRTTRAARLVVDTGLHALGWSRQQAVDYMSGTCPLPVEFLASEVNRYIGYPGQALAYFTGYQEILRLRALAEQELGAAFDVREFHGALLGAGSVPLPALRTAVDAWVAARAA</sequence>
<evidence type="ECO:0000313" key="1">
    <source>
        <dbReference type="EMBL" id="RKS72491.1"/>
    </source>
</evidence>
<dbReference type="AlphaFoldDB" id="A0A420XM86"/>
<comment type="caution">
    <text evidence="1">The sequence shown here is derived from an EMBL/GenBank/DDBJ whole genome shotgun (WGS) entry which is preliminary data.</text>
</comment>
<gene>
    <name evidence="1" type="ORF">CLV35_2735</name>
</gene>
<dbReference type="Pfam" id="PF05960">
    <property type="entry name" value="DUF885"/>
    <property type="match status" value="1"/>
</dbReference>
<name>A0A420XM86_9ACTN</name>
<dbReference type="OrthoDB" id="9760040at2"/>
<keyword evidence="2" id="KW-1185">Reference proteome</keyword>
<protein>
    <submittedName>
        <fullName evidence="1">Uncharacterized protein (DUF885 family)</fullName>
    </submittedName>
</protein>
<dbReference type="EMBL" id="RBWV01000013">
    <property type="protein sequence ID" value="RKS72491.1"/>
    <property type="molecule type" value="Genomic_DNA"/>
</dbReference>
<reference evidence="1 2" key="1">
    <citation type="submission" date="2018-10" db="EMBL/GenBank/DDBJ databases">
        <title>Genomic Encyclopedia of Archaeal and Bacterial Type Strains, Phase II (KMG-II): from individual species to whole genera.</title>
        <authorList>
            <person name="Goeker M."/>
        </authorList>
    </citation>
    <scope>NUCLEOTIDE SEQUENCE [LARGE SCALE GENOMIC DNA]</scope>
    <source>
        <strain evidence="1 2">RP-AC37</strain>
    </source>
</reference>
<dbReference type="InParanoid" id="A0A420XM86"/>
<evidence type="ECO:0000313" key="2">
    <source>
        <dbReference type="Proteomes" id="UP000281955"/>
    </source>
</evidence>
<organism evidence="1 2">
    <name type="scientific">Motilibacter peucedani</name>
    <dbReference type="NCBI Taxonomy" id="598650"/>
    <lineage>
        <taxon>Bacteria</taxon>
        <taxon>Bacillati</taxon>
        <taxon>Actinomycetota</taxon>
        <taxon>Actinomycetes</taxon>
        <taxon>Motilibacterales</taxon>
        <taxon>Motilibacteraceae</taxon>
        <taxon>Motilibacter</taxon>
    </lineage>
</organism>
<dbReference type="InterPro" id="IPR010281">
    <property type="entry name" value="DUF885"/>
</dbReference>
<dbReference type="Proteomes" id="UP000281955">
    <property type="component" value="Unassembled WGS sequence"/>
</dbReference>
<dbReference type="PANTHER" id="PTHR33361:SF2">
    <property type="entry name" value="DUF885 DOMAIN-CONTAINING PROTEIN"/>
    <property type="match status" value="1"/>
</dbReference>
<dbReference type="PANTHER" id="PTHR33361">
    <property type="entry name" value="GLR0591 PROTEIN"/>
    <property type="match status" value="1"/>
</dbReference>
<accession>A0A420XM86</accession>
<dbReference type="RefSeq" id="WP_121194034.1">
    <property type="nucleotide sequence ID" value="NZ_RBWV01000013.1"/>
</dbReference>
<proteinExistence type="predicted"/>